<dbReference type="Gene3D" id="2.40.10.270">
    <property type="entry name" value="Bacteriophage SPP1 head-tail adaptor protein"/>
    <property type="match status" value="1"/>
</dbReference>
<dbReference type="EMBL" id="CP006650">
    <property type="protein sequence ID" value="AGT08346.1"/>
    <property type="molecule type" value="Genomic_DNA"/>
</dbReference>
<proteinExistence type="predicted"/>
<dbReference type="EMBL" id="CP006650">
    <property type="protein sequence ID" value="AGT10578.1"/>
    <property type="molecule type" value="Genomic_DNA"/>
</dbReference>
<dbReference type="Pfam" id="PF05521">
    <property type="entry name" value="Phage_HCP"/>
    <property type="match status" value="1"/>
</dbReference>
<reference evidence="2 4" key="1">
    <citation type="journal article" date="2014" name="BMC Genomics">
        <title>Architecture and functions of a multipartite genome of the methylotrophic bacterium Paracoccus aminophilus JCM 7686, containing primary and secondary chromids.</title>
        <authorList>
            <person name="Dziewit L."/>
            <person name="Czarnecki J."/>
            <person name="Wibberg D."/>
            <person name="Radlinska M."/>
            <person name="Mrozek P."/>
            <person name="Szymczak M."/>
            <person name="Schluter A."/>
            <person name="Puhler A."/>
            <person name="Bartosik D."/>
        </authorList>
    </citation>
    <scope>NUCLEOTIDE SEQUENCE [LARGE SCALE GENOMIC DNA]</scope>
    <source>
        <strain evidence="2">JCM 7686</strain>
    </source>
</reference>
<dbReference type="RefSeq" id="WP_020949984.1">
    <property type="nucleotide sequence ID" value="NC_022041.1"/>
</dbReference>
<name>S5Y4A5_PARAH</name>
<evidence type="ECO:0000313" key="1">
    <source>
        <dbReference type="EMBL" id="AGT08346.1"/>
    </source>
</evidence>
<dbReference type="KEGG" id="pami:JCM7686_2008"/>
<dbReference type="PATRIC" id="fig|1367847.3.peg.1217"/>
<evidence type="ECO:0000313" key="3">
    <source>
        <dbReference type="EMBL" id="AGT10578.1"/>
    </source>
</evidence>
<dbReference type="eggNOG" id="COG5614">
    <property type="taxonomic scope" value="Bacteria"/>
</dbReference>
<dbReference type="KEGG" id="pami:JCM7686_1244"/>
<dbReference type="HOGENOM" id="CLU_2059107_0_0_5"/>
<dbReference type="OrthoDB" id="7998779at2"/>
<dbReference type="STRING" id="1367847.JCM7686_1244"/>
<evidence type="ECO:0000313" key="4">
    <source>
        <dbReference type="Proteomes" id="UP000015480"/>
    </source>
</evidence>
<evidence type="ECO:0000313" key="2">
    <source>
        <dbReference type="EMBL" id="AGT10545.1"/>
    </source>
</evidence>
<dbReference type="InterPro" id="IPR038666">
    <property type="entry name" value="SSP1_head-tail_sf"/>
</dbReference>
<gene>
    <name evidence="1" type="ORF">JCM7686_1244</name>
    <name evidence="2" type="ORF">JCM7686_2008</name>
    <name evidence="3" type="ORF">JCM7686_2633</name>
</gene>
<dbReference type="AlphaFoldDB" id="S5Y4A5"/>
<dbReference type="EMBL" id="CP006650">
    <property type="protein sequence ID" value="AGT10545.1"/>
    <property type="molecule type" value="Genomic_DNA"/>
</dbReference>
<sequence>MTAGKLDRRIAFQSPIEGKDADGKVVQAWFDEFTLWAGVRYLKGGEAVMQARLAARAPVLIIIRRSSDAARITNAWRCLFDNEVYHVKELPRMTEDRAYLEFLAEAVITP</sequence>
<dbReference type="InterPro" id="IPR008767">
    <property type="entry name" value="Phage_SPP1_head-tail_adaptor"/>
</dbReference>
<dbReference type="Proteomes" id="UP000015480">
    <property type="component" value="Chromosome"/>
</dbReference>
<accession>S5Y4A5</accession>
<keyword evidence="4" id="KW-1185">Reference proteome</keyword>
<dbReference type="KEGG" id="pami:JCM7686_2633"/>
<organism evidence="2 4">
    <name type="scientific">Paracoccus aminophilus JCM 7686</name>
    <dbReference type="NCBI Taxonomy" id="1367847"/>
    <lineage>
        <taxon>Bacteria</taxon>
        <taxon>Pseudomonadati</taxon>
        <taxon>Pseudomonadota</taxon>
        <taxon>Alphaproteobacteria</taxon>
        <taxon>Rhodobacterales</taxon>
        <taxon>Paracoccaceae</taxon>
        <taxon>Paracoccus</taxon>
    </lineage>
</organism>
<protein>
    <submittedName>
        <fullName evidence="2">Phage head-tail adaptor</fullName>
    </submittedName>
</protein>
<dbReference type="NCBIfam" id="TIGR01563">
    <property type="entry name" value="gp16_SPP1"/>
    <property type="match status" value="1"/>
</dbReference>